<dbReference type="EMBL" id="LGRX02027263">
    <property type="protein sequence ID" value="KAK3249556.1"/>
    <property type="molecule type" value="Genomic_DNA"/>
</dbReference>
<evidence type="ECO:0000313" key="2">
    <source>
        <dbReference type="Proteomes" id="UP001190700"/>
    </source>
</evidence>
<organism evidence="1 2">
    <name type="scientific">Cymbomonas tetramitiformis</name>
    <dbReference type="NCBI Taxonomy" id="36881"/>
    <lineage>
        <taxon>Eukaryota</taxon>
        <taxon>Viridiplantae</taxon>
        <taxon>Chlorophyta</taxon>
        <taxon>Pyramimonadophyceae</taxon>
        <taxon>Pyramimonadales</taxon>
        <taxon>Pyramimonadaceae</taxon>
        <taxon>Cymbomonas</taxon>
    </lineage>
</organism>
<comment type="caution">
    <text evidence="1">The sequence shown here is derived from an EMBL/GenBank/DDBJ whole genome shotgun (WGS) entry which is preliminary data.</text>
</comment>
<proteinExistence type="predicted"/>
<name>A0AAE0C6Y2_9CHLO</name>
<dbReference type="Proteomes" id="UP001190700">
    <property type="component" value="Unassembled WGS sequence"/>
</dbReference>
<gene>
    <name evidence="1" type="ORF">CYMTET_41002</name>
</gene>
<keyword evidence="2" id="KW-1185">Reference proteome</keyword>
<accession>A0AAE0C6Y2</accession>
<sequence length="239" mass="27178">MYNPVTPQALAIVNGEFDLTGILDRKAYHNAKGQKTLYQAESGDSNELFSLTKHDMCFRETRNLLERKRNLCMNDSLLKVFSSFISLPVWREGGDYYEEDKVVFVGISQTQMLMDRAKSQSAAVAIATAGKMSIQNTGAYVIEIGDTVCWDYPDDSNLNKMKSARKRSRYSDGNRVTAAVVPLQKLVEMLSKHYTKMDSRELERRGGQLCRTYPEIYARKRATERIMGKSTTRAFPDEP</sequence>
<protein>
    <submittedName>
        <fullName evidence="1">Uncharacterized protein</fullName>
    </submittedName>
</protein>
<dbReference type="AlphaFoldDB" id="A0AAE0C6Y2"/>
<evidence type="ECO:0000313" key="1">
    <source>
        <dbReference type="EMBL" id="KAK3249556.1"/>
    </source>
</evidence>
<reference evidence="1 2" key="1">
    <citation type="journal article" date="2015" name="Genome Biol. Evol.">
        <title>Comparative Genomics of a Bacterivorous Green Alga Reveals Evolutionary Causalities and Consequences of Phago-Mixotrophic Mode of Nutrition.</title>
        <authorList>
            <person name="Burns J.A."/>
            <person name="Paasch A."/>
            <person name="Narechania A."/>
            <person name="Kim E."/>
        </authorList>
    </citation>
    <scope>NUCLEOTIDE SEQUENCE [LARGE SCALE GENOMIC DNA]</scope>
    <source>
        <strain evidence="1 2">PLY_AMNH</strain>
    </source>
</reference>